<comment type="subcellular location">
    <subcellularLocation>
        <location evidence="11">Cytoplasm</location>
    </subcellularLocation>
    <text evidence="11">Associates with ribosomes.</text>
</comment>
<keyword evidence="15" id="KW-1185">Reference proteome</keyword>
<proteinExistence type="inferred from homology"/>
<keyword evidence="5 11" id="KW-0378">Hydrolase</keyword>
<feature type="domain" description="ABC transporter" evidence="13">
    <location>
        <begin position="315"/>
        <end position="533"/>
    </location>
</feature>
<keyword evidence="8 11" id="KW-0234">DNA repair</keyword>
<evidence type="ECO:0000256" key="7">
    <source>
        <dbReference type="ARBA" id="ARBA00023125"/>
    </source>
</evidence>
<dbReference type="InterPro" id="IPR043686">
    <property type="entry name" value="Uup"/>
</dbReference>
<dbReference type="PROSITE" id="PS50893">
    <property type="entry name" value="ABC_TRANSPORTER_2"/>
    <property type="match status" value="2"/>
</dbReference>
<dbReference type="InterPro" id="IPR017871">
    <property type="entry name" value="ABC_transporter-like_CS"/>
</dbReference>
<evidence type="ECO:0000256" key="9">
    <source>
        <dbReference type="ARBA" id="ARBA00049360"/>
    </source>
</evidence>
<name>A0A3M0AAV3_9GAMM</name>
<dbReference type="InterPro" id="IPR051309">
    <property type="entry name" value="ABCF_ATPase"/>
</dbReference>
<comment type="catalytic activity">
    <reaction evidence="9 11">
        <text>ATP + H2O = ADP + phosphate + H(+)</text>
        <dbReference type="Rhea" id="RHEA:13065"/>
        <dbReference type="ChEBI" id="CHEBI:15377"/>
        <dbReference type="ChEBI" id="CHEBI:15378"/>
        <dbReference type="ChEBI" id="CHEBI:30616"/>
        <dbReference type="ChEBI" id="CHEBI:43474"/>
        <dbReference type="ChEBI" id="CHEBI:456216"/>
    </reaction>
</comment>
<evidence type="ECO:0000256" key="1">
    <source>
        <dbReference type="ARBA" id="ARBA00022490"/>
    </source>
</evidence>
<dbReference type="Pfam" id="PF16326">
    <property type="entry name" value="ABC_tran_CTD"/>
    <property type="match status" value="1"/>
</dbReference>
<organism evidence="14 15">
    <name type="scientific">Umboniibacter marinipuniceus</name>
    <dbReference type="NCBI Taxonomy" id="569599"/>
    <lineage>
        <taxon>Bacteria</taxon>
        <taxon>Pseudomonadati</taxon>
        <taxon>Pseudomonadota</taxon>
        <taxon>Gammaproteobacteria</taxon>
        <taxon>Cellvibrionales</taxon>
        <taxon>Cellvibrionaceae</taxon>
        <taxon>Umboniibacter</taxon>
    </lineage>
</organism>
<keyword evidence="7 11" id="KW-0238">DNA-binding</keyword>
<keyword evidence="4 11" id="KW-0227">DNA damage</keyword>
<dbReference type="InterPro" id="IPR027417">
    <property type="entry name" value="P-loop_NTPase"/>
</dbReference>
<evidence type="ECO:0000256" key="10">
    <source>
        <dbReference type="ARBA" id="ARBA00061478"/>
    </source>
</evidence>
<comment type="function">
    <text evidence="11">Probably plays a role in ribosome assembly or function. May be involved in resolution of branched DNA intermediates that result from template switching in postreplication gaps. Binds DNA and has ATPase activity.</text>
</comment>
<dbReference type="CDD" id="cd03221">
    <property type="entry name" value="ABCF_EF-3"/>
    <property type="match status" value="2"/>
</dbReference>
<dbReference type="FunFam" id="3.40.50.300:FF:000011">
    <property type="entry name" value="Putative ABC transporter ATP-binding component"/>
    <property type="match status" value="1"/>
</dbReference>
<comment type="similarity">
    <text evidence="10 11">Belongs to the ABC transporter superfamily. ABCF family. Uup subfamily.</text>
</comment>
<evidence type="ECO:0000256" key="12">
    <source>
        <dbReference type="SAM" id="MobiDB-lite"/>
    </source>
</evidence>
<dbReference type="InterPro" id="IPR032781">
    <property type="entry name" value="ABC_tran_Xtn"/>
</dbReference>
<feature type="domain" description="ABC transporter" evidence="13">
    <location>
        <begin position="4"/>
        <end position="248"/>
    </location>
</feature>
<keyword evidence="3 11" id="KW-0547">Nucleotide-binding</keyword>
<keyword evidence="1 11" id="KW-0963">Cytoplasm</keyword>
<evidence type="ECO:0000256" key="2">
    <source>
        <dbReference type="ARBA" id="ARBA00022737"/>
    </source>
</evidence>
<dbReference type="GO" id="GO:0003677">
    <property type="term" value="F:DNA binding"/>
    <property type="evidence" value="ECO:0007669"/>
    <property type="project" value="UniProtKB-UniRule"/>
</dbReference>
<dbReference type="HAMAP" id="MF_00848">
    <property type="entry name" value="Uup"/>
    <property type="match status" value="1"/>
</dbReference>
<dbReference type="GO" id="GO:0043022">
    <property type="term" value="F:ribosome binding"/>
    <property type="evidence" value="ECO:0007669"/>
    <property type="project" value="UniProtKB-UniRule"/>
</dbReference>
<sequence>MPLLRLDQASLAYGTHVLLDHVDLQLFRGQKIGLLGRNGAGKSSLLKIINGTNTIDSGEYWVRPGTKIATLSQELPNADDKTVYEVVAEGLHPVGDLLAQFHRLTSQDDINFDELAKVQSQIDSLDGWSVETRVSTVLSQLELNADSLMKELSGGWRRRVALGQALVVEPDILILDEPTNHLDIEAIKWLEEQLQNFRGAMLFVTHDRQFLQQIANNIIELDRGSLIAWEGSYQGFLNHKEAELAAEERANELFDKKLAQEEVWIRQGIKARRTRNEGRVRALKAMRDERMQRRERQGSATFSVEGADRSGKIVSELEQVSLRYDERTIIDNFSTVIMRGDKIGIIGANGAGKSTLIKLLLGKIQPTSGSVKLGTKIEVAYFDQLRESLDPTKNLVENVCEGRDFIEINGHKRHGISYLSDFLFSPERLRIPVGALSGGEQNRAILAKLFSKPANLLVLDEPTNDLDLETLELLEEILLNFEGTLLLVSHDRAFMNNVITSTISLDGSGRVREYVGGYDDWIRQGGTLSVAKQRPAKSAAAKPAEEAKSKAKPSKKLSYKVQRELEQLPGIIEALEAEIAALESVVADPAFYERDVAEQTSQFELISTVQAKLDEALERWMELDAD</sequence>
<dbReference type="Pfam" id="PF00005">
    <property type="entry name" value="ABC_tran"/>
    <property type="match status" value="2"/>
</dbReference>
<feature type="binding site" evidence="11">
    <location>
        <begin position="36"/>
        <end position="43"/>
    </location>
    <ligand>
        <name>ATP</name>
        <dbReference type="ChEBI" id="CHEBI:30616"/>
        <label>1</label>
    </ligand>
</feature>
<accession>A0A3M0AAV3</accession>
<dbReference type="FunFam" id="3.40.50.300:FF:000309">
    <property type="entry name" value="ABC transporter ATP-binding protein"/>
    <property type="match status" value="1"/>
</dbReference>
<dbReference type="PROSITE" id="PS00211">
    <property type="entry name" value="ABC_TRANSPORTER_1"/>
    <property type="match status" value="2"/>
</dbReference>
<evidence type="ECO:0000259" key="13">
    <source>
        <dbReference type="PROSITE" id="PS50893"/>
    </source>
</evidence>
<evidence type="ECO:0000256" key="8">
    <source>
        <dbReference type="ARBA" id="ARBA00023204"/>
    </source>
</evidence>
<dbReference type="EMBL" id="REFJ01000002">
    <property type="protein sequence ID" value="RMA81344.1"/>
    <property type="molecule type" value="Genomic_DNA"/>
</dbReference>
<dbReference type="GO" id="GO:0005524">
    <property type="term" value="F:ATP binding"/>
    <property type="evidence" value="ECO:0007669"/>
    <property type="project" value="UniProtKB-UniRule"/>
</dbReference>
<evidence type="ECO:0000256" key="5">
    <source>
        <dbReference type="ARBA" id="ARBA00022801"/>
    </source>
</evidence>
<dbReference type="PANTHER" id="PTHR42855">
    <property type="entry name" value="ABC TRANSPORTER ATP-BINDING SUBUNIT"/>
    <property type="match status" value="1"/>
</dbReference>
<evidence type="ECO:0000256" key="4">
    <source>
        <dbReference type="ARBA" id="ARBA00022763"/>
    </source>
</evidence>
<dbReference type="PANTHER" id="PTHR42855:SF1">
    <property type="entry name" value="ABC TRANSPORTER DOMAIN-CONTAINING PROTEIN"/>
    <property type="match status" value="1"/>
</dbReference>
<dbReference type="InterPro" id="IPR032524">
    <property type="entry name" value="ABC_tran_C"/>
</dbReference>
<dbReference type="EC" id="3.6.1.-" evidence="11"/>
<evidence type="ECO:0000256" key="11">
    <source>
        <dbReference type="HAMAP-Rule" id="MF_00848"/>
    </source>
</evidence>
<reference evidence="14 15" key="1">
    <citation type="submission" date="2018-10" db="EMBL/GenBank/DDBJ databases">
        <title>Genomic Encyclopedia of Type Strains, Phase IV (KMG-IV): sequencing the most valuable type-strain genomes for metagenomic binning, comparative biology and taxonomic classification.</title>
        <authorList>
            <person name="Goeker M."/>
        </authorList>
    </citation>
    <scope>NUCLEOTIDE SEQUENCE [LARGE SCALE GENOMIC DNA]</scope>
    <source>
        <strain evidence="14 15">DSM 25080</strain>
    </source>
</reference>
<evidence type="ECO:0000256" key="3">
    <source>
        <dbReference type="ARBA" id="ARBA00022741"/>
    </source>
</evidence>
<dbReference type="Pfam" id="PF12848">
    <property type="entry name" value="ABC_tran_Xtn"/>
    <property type="match status" value="1"/>
</dbReference>
<dbReference type="GO" id="GO:0006281">
    <property type="term" value="P:DNA repair"/>
    <property type="evidence" value="ECO:0007669"/>
    <property type="project" value="UniProtKB-KW"/>
</dbReference>
<protein>
    <recommendedName>
        <fullName evidence="11">ATP-binding protein Uup</fullName>
        <ecNumber evidence="11">3.6.1.-</ecNumber>
    </recommendedName>
</protein>
<dbReference type="SMART" id="SM00382">
    <property type="entry name" value="AAA"/>
    <property type="match status" value="2"/>
</dbReference>
<dbReference type="GO" id="GO:0005737">
    <property type="term" value="C:cytoplasm"/>
    <property type="evidence" value="ECO:0007669"/>
    <property type="project" value="UniProtKB-SubCell"/>
</dbReference>
<evidence type="ECO:0000256" key="6">
    <source>
        <dbReference type="ARBA" id="ARBA00022840"/>
    </source>
</evidence>
<dbReference type="Proteomes" id="UP000267187">
    <property type="component" value="Unassembled WGS sequence"/>
</dbReference>
<dbReference type="Gene3D" id="3.40.50.300">
    <property type="entry name" value="P-loop containing nucleotide triphosphate hydrolases"/>
    <property type="match status" value="2"/>
</dbReference>
<dbReference type="Gene3D" id="1.10.287.380">
    <property type="entry name" value="Valyl-tRNA synthetase, C-terminal domain"/>
    <property type="match status" value="1"/>
</dbReference>
<dbReference type="GO" id="GO:0016887">
    <property type="term" value="F:ATP hydrolysis activity"/>
    <property type="evidence" value="ECO:0007669"/>
    <property type="project" value="UniProtKB-UniRule"/>
</dbReference>
<dbReference type="OrthoDB" id="9762051at2"/>
<dbReference type="InterPro" id="IPR003593">
    <property type="entry name" value="AAA+_ATPase"/>
</dbReference>
<dbReference type="AlphaFoldDB" id="A0A3M0AAV3"/>
<dbReference type="InterPro" id="IPR037118">
    <property type="entry name" value="Val-tRNA_synth_C_sf"/>
</dbReference>
<feature type="region of interest" description="Disordered" evidence="12">
    <location>
        <begin position="533"/>
        <end position="553"/>
    </location>
</feature>
<feature type="binding site" evidence="11">
    <location>
        <begin position="347"/>
        <end position="354"/>
    </location>
    <ligand>
        <name>ATP</name>
        <dbReference type="ChEBI" id="CHEBI:30616"/>
        <label>2</label>
    </ligand>
</feature>
<keyword evidence="2 11" id="KW-0677">Repeat</keyword>
<dbReference type="RefSeq" id="WP_121876490.1">
    <property type="nucleotide sequence ID" value="NZ_REFJ01000002.1"/>
</dbReference>
<evidence type="ECO:0000313" key="15">
    <source>
        <dbReference type="Proteomes" id="UP000267187"/>
    </source>
</evidence>
<gene>
    <name evidence="11" type="primary">uup</name>
    <name evidence="14" type="ORF">DFR27_1161</name>
</gene>
<keyword evidence="6 11" id="KW-0067">ATP-binding</keyword>
<evidence type="ECO:0000313" key="14">
    <source>
        <dbReference type="EMBL" id="RMA81344.1"/>
    </source>
</evidence>
<dbReference type="SUPFAM" id="SSF52540">
    <property type="entry name" value="P-loop containing nucleoside triphosphate hydrolases"/>
    <property type="match status" value="2"/>
</dbReference>
<dbReference type="InterPro" id="IPR003439">
    <property type="entry name" value="ABC_transporter-like_ATP-bd"/>
</dbReference>
<comment type="caution">
    <text evidence="14">The sequence shown here is derived from an EMBL/GenBank/DDBJ whole genome shotgun (WGS) entry which is preliminary data.</text>
</comment>